<dbReference type="RefSeq" id="XP_018231127.1">
    <property type="nucleotide sequence ID" value="XM_018372791.1"/>
</dbReference>
<protein>
    <submittedName>
        <fullName evidence="2">Uncharacterized protein</fullName>
    </submittedName>
</protein>
<evidence type="ECO:0000313" key="3">
    <source>
        <dbReference type="Proteomes" id="UP000053447"/>
    </source>
</evidence>
<sequence>MICKLIDYGLIGEKGKNKGENKGNNGEKQDQKETKKQIENRLNQRVKYAGETIQQGLNKRINRKWE</sequence>
<dbReference type="Proteomes" id="UP000053447">
    <property type="component" value="Unassembled WGS sequence"/>
</dbReference>
<keyword evidence="3" id="KW-1185">Reference proteome</keyword>
<gene>
    <name evidence="2" type="ORF">T551_00525</name>
</gene>
<evidence type="ECO:0000313" key="2">
    <source>
        <dbReference type="EMBL" id="KTW32435.1"/>
    </source>
</evidence>
<proteinExistence type="predicted"/>
<name>A0A0W4ZVN4_PNEJ7</name>
<dbReference type="EMBL" id="LFWA01000002">
    <property type="protein sequence ID" value="KTW32435.1"/>
    <property type="molecule type" value="Genomic_DNA"/>
</dbReference>
<comment type="caution">
    <text evidence="2">The sequence shown here is derived from an EMBL/GenBank/DDBJ whole genome shotgun (WGS) entry which is preliminary data.</text>
</comment>
<dbReference type="AlphaFoldDB" id="A0A0W4ZVN4"/>
<organism evidence="2 3">
    <name type="scientific">Pneumocystis jirovecii (strain RU7)</name>
    <name type="common">Human pneumocystis pneumonia agent</name>
    <dbReference type="NCBI Taxonomy" id="1408657"/>
    <lineage>
        <taxon>Eukaryota</taxon>
        <taxon>Fungi</taxon>
        <taxon>Dikarya</taxon>
        <taxon>Ascomycota</taxon>
        <taxon>Taphrinomycotina</taxon>
        <taxon>Pneumocystomycetes</taxon>
        <taxon>Pneumocystaceae</taxon>
        <taxon>Pneumocystis</taxon>
    </lineage>
</organism>
<feature type="compositionally biased region" description="Basic and acidic residues" evidence="1">
    <location>
        <begin position="13"/>
        <end position="39"/>
    </location>
</feature>
<feature type="region of interest" description="Disordered" evidence="1">
    <location>
        <begin position="13"/>
        <end position="43"/>
    </location>
</feature>
<reference evidence="3" key="1">
    <citation type="journal article" date="2016" name="Nat. Commun.">
        <title>Genome analysis of three Pneumocystis species reveals adaptation mechanisms to life exclusively in mammalian hosts.</title>
        <authorList>
            <person name="Ma L."/>
            <person name="Chen Z."/>
            <person name="Huang D.W."/>
            <person name="Kutty G."/>
            <person name="Ishihara M."/>
            <person name="Wang H."/>
            <person name="Abouelleil A."/>
            <person name="Bishop L."/>
            <person name="Davey E."/>
            <person name="Deng R."/>
            <person name="Deng X."/>
            <person name="Fan L."/>
            <person name="Fantoni G."/>
            <person name="Fitzgerald M."/>
            <person name="Gogineni E."/>
            <person name="Goldberg J.M."/>
            <person name="Handley G."/>
            <person name="Hu X."/>
            <person name="Huber C."/>
            <person name="Jiao X."/>
            <person name="Jones K."/>
            <person name="Levin J.Z."/>
            <person name="Liu Y."/>
            <person name="Macdonald P."/>
            <person name="Melnikov A."/>
            <person name="Raley C."/>
            <person name="Sassi M."/>
            <person name="Sherman B.T."/>
            <person name="Song X."/>
            <person name="Sykes S."/>
            <person name="Tran B."/>
            <person name="Walsh L."/>
            <person name="Xia Y."/>
            <person name="Yang J."/>
            <person name="Young S."/>
            <person name="Zeng Q."/>
            <person name="Zheng X."/>
            <person name="Stephens R."/>
            <person name="Nusbaum C."/>
            <person name="Birren B.W."/>
            <person name="Azadi P."/>
            <person name="Lempicki R.A."/>
            <person name="Cuomo C.A."/>
            <person name="Kovacs J.A."/>
        </authorList>
    </citation>
    <scope>NUCLEOTIDE SEQUENCE [LARGE SCALE GENOMIC DNA]</scope>
    <source>
        <strain evidence="3">RU7</strain>
    </source>
</reference>
<evidence type="ECO:0000256" key="1">
    <source>
        <dbReference type="SAM" id="MobiDB-lite"/>
    </source>
</evidence>
<dbReference type="VEuPathDB" id="FungiDB:T551_00525"/>
<accession>A0A0W4ZVN4</accession>
<dbReference type="GeneID" id="28939046"/>